<proteinExistence type="predicted"/>
<organism evidence="1 2">
    <name type="scientific">[Clostridium] ultunense Esp</name>
    <dbReference type="NCBI Taxonomy" id="1288971"/>
    <lineage>
        <taxon>Bacteria</taxon>
        <taxon>Bacillati</taxon>
        <taxon>Bacillota</taxon>
        <taxon>Tissierellia</taxon>
        <taxon>Tissierellales</taxon>
        <taxon>Tepidimicrobiaceae</taxon>
        <taxon>Schnuerera</taxon>
    </lineage>
</organism>
<protein>
    <recommendedName>
        <fullName evidence="3">DUF370 domain-containing protein</fullName>
    </recommendedName>
</protein>
<keyword evidence="2" id="KW-1185">Reference proteome</keyword>
<evidence type="ECO:0008006" key="3">
    <source>
        <dbReference type="Google" id="ProtNLM"/>
    </source>
</evidence>
<accession>M1Z238</accession>
<dbReference type="EMBL" id="LT669839">
    <property type="protein sequence ID" value="SHD78035.1"/>
    <property type="molecule type" value="Genomic_DNA"/>
</dbReference>
<name>M1Z238_9FIRM</name>
<dbReference type="HOGENOM" id="CLU_173118_1_1_9"/>
<evidence type="ECO:0000313" key="2">
    <source>
        <dbReference type="Proteomes" id="UP000245423"/>
    </source>
</evidence>
<dbReference type="Proteomes" id="UP000245423">
    <property type="component" value="Chromosome 1"/>
</dbReference>
<dbReference type="RefSeq" id="WP_005587151.1">
    <property type="nucleotide sequence ID" value="NZ_LT669839.1"/>
</dbReference>
<sequence length="104" mass="11937">MFLHIGNNINIFLKDIVAIIDKNSLENSKDNNGYIKNLLKNDFLANENMDDIKTYIITCSSDNPRRKRKSGKKHFVYTSNISSATLMKRNKSIETRLEVSINGQ</sequence>
<evidence type="ECO:0000313" key="1">
    <source>
        <dbReference type="EMBL" id="SHD78035.1"/>
    </source>
</evidence>
<dbReference type="AlphaFoldDB" id="M1Z238"/>
<reference evidence="1 2" key="1">
    <citation type="submission" date="2016-11" db="EMBL/GenBank/DDBJ databases">
        <authorList>
            <person name="Manzoor S."/>
        </authorList>
    </citation>
    <scope>NUCLEOTIDE SEQUENCE [LARGE SCALE GENOMIC DNA]</scope>
    <source>
        <strain evidence="1">Clostridium ultunense strain Esp</strain>
    </source>
</reference>
<dbReference type="OrthoDB" id="1707833at2"/>
<gene>
    <name evidence="1" type="ORF">CUESP1_2697</name>
</gene>